<gene>
    <name evidence="2" type="ORF">ACJDT4_15030</name>
</gene>
<dbReference type="SUPFAM" id="SSF53756">
    <property type="entry name" value="UDP-Glycosyltransferase/glycogen phosphorylase"/>
    <property type="match status" value="1"/>
</dbReference>
<dbReference type="InterPro" id="IPR001296">
    <property type="entry name" value="Glyco_trans_1"/>
</dbReference>
<accession>A0ABW8TI60</accession>
<evidence type="ECO:0000313" key="3">
    <source>
        <dbReference type="Proteomes" id="UP001623592"/>
    </source>
</evidence>
<keyword evidence="3" id="KW-1185">Reference proteome</keyword>
<proteinExistence type="predicted"/>
<dbReference type="EMBL" id="JBJIAA010000012">
    <property type="protein sequence ID" value="MFL0251730.1"/>
    <property type="molecule type" value="Genomic_DNA"/>
</dbReference>
<name>A0ABW8TI60_9CLOT</name>
<dbReference type="RefSeq" id="WP_406788381.1">
    <property type="nucleotide sequence ID" value="NZ_JBJIAA010000012.1"/>
</dbReference>
<evidence type="ECO:0000313" key="2">
    <source>
        <dbReference type="EMBL" id="MFL0251730.1"/>
    </source>
</evidence>
<dbReference type="CDD" id="cd03801">
    <property type="entry name" value="GT4_PimA-like"/>
    <property type="match status" value="1"/>
</dbReference>
<dbReference type="PANTHER" id="PTHR12526">
    <property type="entry name" value="GLYCOSYLTRANSFERASE"/>
    <property type="match status" value="1"/>
</dbReference>
<dbReference type="Gene3D" id="3.40.50.2000">
    <property type="entry name" value="Glycogen Phosphorylase B"/>
    <property type="match status" value="2"/>
</dbReference>
<dbReference type="Proteomes" id="UP001623592">
    <property type="component" value="Unassembled WGS sequence"/>
</dbReference>
<sequence length="400" mass="44932">MKILYITAQTPYGDGEQFIPPEIIEMMNKGNEIFVMPLRPSRNLAKGEEIKKVAEHTKYVPLISVKVIFSAVAIFFKHPLKYFKVLGNIFVHSGSLLKILKNLLLVSKGLVASDFVTSKGIEHIHAHWASTPSTAAFIASYVSGVPYSFTSHRWDIAENNMLRKKAETAKFIRVIDDPGFEEMVGFIGEDNKQKCNKIHVGVEITDAEIKPKKKRDYFYIVTPANFVEKKGHKYLIEAIEHLKKMGYSIKCSFYGSGPLEKELNEYITKLQLNDCVKICGKIAHDDLLKLYLAGEVDCVALPSIVTGDGEKEGIPVSLMEAMAYNIPAVSTYTGGIPELLGDNCGVLVNEKNVDELVEGIKKLIDDKAYRESIENNGYKRVYEEFYISSVVDKMLKLMKD</sequence>
<dbReference type="Pfam" id="PF00534">
    <property type="entry name" value="Glycos_transf_1"/>
    <property type="match status" value="1"/>
</dbReference>
<comment type="caution">
    <text evidence="2">The sequence shown here is derived from an EMBL/GenBank/DDBJ whole genome shotgun (WGS) entry which is preliminary data.</text>
</comment>
<dbReference type="EC" id="2.4.-.-" evidence="2"/>
<protein>
    <submittedName>
        <fullName evidence="2">Glycosyltransferase family 4 protein</fullName>
        <ecNumber evidence="2">2.4.-.-</ecNumber>
    </submittedName>
</protein>
<reference evidence="2 3" key="1">
    <citation type="submission" date="2024-11" db="EMBL/GenBank/DDBJ databases">
        <authorList>
            <person name="Heng Y.C."/>
            <person name="Lim A.C.H."/>
            <person name="Lee J.K.Y."/>
            <person name="Kittelmann S."/>
        </authorList>
    </citation>
    <scope>NUCLEOTIDE SEQUENCE [LARGE SCALE GENOMIC DNA]</scope>
    <source>
        <strain evidence="2 3">WILCCON 0114</strain>
    </source>
</reference>
<feature type="domain" description="Glycosyl transferase family 1" evidence="1">
    <location>
        <begin position="210"/>
        <end position="380"/>
    </location>
</feature>
<evidence type="ECO:0000259" key="1">
    <source>
        <dbReference type="Pfam" id="PF00534"/>
    </source>
</evidence>
<dbReference type="PANTHER" id="PTHR12526:SF630">
    <property type="entry name" value="GLYCOSYLTRANSFERASE"/>
    <property type="match status" value="1"/>
</dbReference>
<organism evidence="2 3">
    <name type="scientific">Clostridium neuense</name>
    <dbReference type="NCBI Taxonomy" id="1728934"/>
    <lineage>
        <taxon>Bacteria</taxon>
        <taxon>Bacillati</taxon>
        <taxon>Bacillota</taxon>
        <taxon>Clostridia</taxon>
        <taxon>Eubacteriales</taxon>
        <taxon>Clostridiaceae</taxon>
        <taxon>Clostridium</taxon>
    </lineage>
</organism>
<keyword evidence="2" id="KW-0328">Glycosyltransferase</keyword>
<dbReference type="GO" id="GO:0016757">
    <property type="term" value="F:glycosyltransferase activity"/>
    <property type="evidence" value="ECO:0007669"/>
    <property type="project" value="UniProtKB-KW"/>
</dbReference>
<keyword evidence="2" id="KW-0808">Transferase</keyword>